<reference evidence="1" key="1">
    <citation type="submission" date="2021-12" db="EMBL/GenBank/DDBJ databases">
        <title>Novel species in genus Dyadobacter.</title>
        <authorList>
            <person name="Ma C."/>
        </authorList>
    </citation>
    <scope>NUCLEOTIDE SEQUENCE</scope>
    <source>
        <strain evidence="1">CY399</strain>
    </source>
</reference>
<dbReference type="SUPFAM" id="SSF101898">
    <property type="entry name" value="NHL repeat"/>
    <property type="match status" value="1"/>
</dbReference>
<sequence length="279" mass="31671">MNKLMYLWFAVKTVFCTCQPDHKINDFEKVRSQYKISKIGKLPAVASESSGLANGSTPGMFITHNDSGGKPEFYEFDLSGKLTSTITVPNAQNIDWEDLTKDSDGHLYVGDFGNNGTPRKQFEIYKFDGKRGKTEKISFHYADQKSVASVSEKPTFDCESLFYYQKSLYLFSKNWDKNKNVKLYRVPAEAGNYTLTAIDSIEINTQVTSADISPDGKTFALLTYGKILLFGIENNRIDFSKPQGCFRLVKKQNEALMFLNNTDMLVTNEQGNIYRITYK</sequence>
<dbReference type="EMBL" id="JAJTTA010000001">
    <property type="protein sequence ID" value="MCF0038491.1"/>
    <property type="molecule type" value="Genomic_DNA"/>
</dbReference>
<proteinExistence type="predicted"/>
<dbReference type="RefSeq" id="WP_234611012.1">
    <property type="nucleotide sequence ID" value="NZ_CP098806.1"/>
</dbReference>
<name>A0A9X1P457_9BACT</name>
<evidence type="ECO:0000313" key="2">
    <source>
        <dbReference type="Proteomes" id="UP001139700"/>
    </source>
</evidence>
<organism evidence="1 2">
    <name type="scientific">Dyadobacter fanqingshengii</name>
    <dbReference type="NCBI Taxonomy" id="2906443"/>
    <lineage>
        <taxon>Bacteria</taxon>
        <taxon>Pseudomonadati</taxon>
        <taxon>Bacteroidota</taxon>
        <taxon>Cytophagia</taxon>
        <taxon>Cytophagales</taxon>
        <taxon>Spirosomataceae</taxon>
        <taxon>Dyadobacter</taxon>
    </lineage>
</organism>
<protein>
    <submittedName>
        <fullName evidence="1">Esterase-like activity of phytase family protein</fullName>
    </submittedName>
</protein>
<evidence type="ECO:0000313" key="1">
    <source>
        <dbReference type="EMBL" id="MCF0038491.1"/>
    </source>
</evidence>
<accession>A0A9X1P457</accession>
<keyword evidence="2" id="KW-1185">Reference proteome</keyword>
<dbReference type="Proteomes" id="UP001139700">
    <property type="component" value="Unassembled WGS sequence"/>
</dbReference>
<comment type="caution">
    <text evidence="1">The sequence shown here is derived from an EMBL/GenBank/DDBJ whole genome shotgun (WGS) entry which is preliminary data.</text>
</comment>
<gene>
    <name evidence="1" type="ORF">LXM24_00220</name>
</gene>
<dbReference type="AlphaFoldDB" id="A0A9X1P457"/>